<dbReference type="Gene3D" id="3.40.1620.10">
    <property type="entry name" value="YefM-like domain"/>
    <property type="match status" value="1"/>
</dbReference>
<name>A0A3E3E7K8_9FIRM</name>
<comment type="caution">
    <text evidence="5">The sequence shown here is derived from an EMBL/GenBank/DDBJ whole genome shotgun (WGS) entry which is preliminary data.</text>
</comment>
<evidence type="ECO:0000256" key="2">
    <source>
        <dbReference type="RuleBase" id="RU362080"/>
    </source>
</evidence>
<dbReference type="AlphaFoldDB" id="A0A3E3E7K8"/>
<evidence type="ECO:0000256" key="1">
    <source>
        <dbReference type="ARBA" id="ARBA00009981"/>
    </source>
</evidence>
<dbReference type="EMBL" id="QUSK01000004">
    <property type="protein sequence ID" value="RGD77658.1"/>
    <property type="molecule type" value="Genomic_DNA"/>
</dbReference>
<comment type="function">
    <text evidence="2">Antitoxin component of a type II toxin-antitoxin (TA) system.</text>
</comment>
<dbReference type="Proteomes" id="UP000540014">
    <property type="component" value="Unassembled WGS sequence"/>
</dbReference>
<evidence type="ECO:0000313" key="4">
    <source>
        <dbReference type="EMBL" id="NME43731.1"/>
    </source>
</evidence>
<dbReference type="Proteomes" id="UP001212981">
    <property type="component" value="Unassembled WGS sequence"/>
</dbReference>
<accession>A0A3E3E7K8</accession>
<reference evidence="3" key="3">
    <citation type="submission" date="2023-01" db="EMBL/GenBank/DDBJ databases">
        <title>Human gut microbiome strain richness.</title>
        <authorList>
            <person name="Chen-Liaw A."/>
        </authorList>
    </citation>
    <scope>NUCLEOTIDE SEQUENCE</scope>
    <source>
        <strain evidence="3">D8_m1001271B151109d0_201107</strain>
    </source>
</reference>
<proteinExistence type="inferred from homology"/>
<dbReference type="SUPFAM" id="SSF143120">
    <property type="entry name" value="YefM-like"/>
    <property type="match status" value="1"/>
</dbReference>
<dbReference type="NCBIfam" id="TIGR01552">
    <property type="entry name" value="phd_fam"/>
    <property type="match status" value="1"/>
</dbReference>
<dbReference type="Proteomes" id="UP000260721">
    <property type="component" value="Unassembled WGS sequence"/>
</dbReference>
<evidence type="ECO:0000313" key="7">
    <source>
        <dbReference type="Proteomes" id="UP000540014"/>
    </source>
</evidence>
<organism evidence="5 6">
    <name type="scientific">Faecalicoccus pleomorphus</name>
    <dbReference type="NCBI Taxonomy" id="1323"/>
    <lineage>
        <taxon>Bacteria</taxon>
        <taxon>Bacillati</taxon>
        <taxon>Bacillota</taxon>
        <taxon>Erysipelotrichia</taxon>
        <taxon>Erysipelotrichales</taxon>
        <taxon>Erysipelotrichaceae</taxon>
        <taxon>Faecalicoccus</taxon>
    </lineage>
</organism>
<dbReference type="RefSeq" id="WP_117445566.1">
    <property type="nucleotide sequence ID" value="NZ_JABAFR010000004.1"/>
</dbReference>
<protein>
    <recommendedName>
        <fullName evidence="2">Antitoxin</fullName>
    </recommendedName>
</protein>
<dbReference type="EMBL" id="JABAFR010000004">
    <property type="protein sequence ID" value="NME43731.1"/>
    <property type="molecule type" value="Genomic_DNA"/>
</dbReference>
<sequence length="55" mass="6540">MNDTLNASEARKKFYQIMDEVNFGFNTVRIVKSNDNNVVMVSKKNWLKLWNQLVF</sequence>
<dbReference type="InterPro" id="IPR006442">
    <property type="entry name" value="Antitoxin_Phd/YefM"/>
</dbReference>
<comment type="similarity">
    <text evidence="1 2">Belongs to the phD/YefM antitoxin family.</text>
</comment>
<evidence type="ECO:0000313" key="3">
    <source>
        <dbReference type="EMBL" id="MDB7982154.1"/>
    </source>
</evidence>
<gene>
    <name evidence="5" type="ORF">DXC78_02495</name>
    <name evidence="4" type="ORF">HF861_02400</name>
    <name evidence="3" type="ORF">PND82_04890</name>
</gene>
<dbReference type="Pfam" id="PF02604">
    <property type="entry name" value="PhdYeFM_antitox"/>
    <property type="match status" value="1"/>
</dbReference>
<dbReference type="EMBL" id="JAQLXO010000005">
    <property type="protein sequence ID" value="MDB7982154.1"/>
    <property type="molecule type" value="Genomic_DNA"/>
</dbReference>
<evidence type="ECO:0000313" key="6">
    <source>
        <dbReference type="Proteomes" id="UP000260721"/>
    </source>
</evidence>
<reference evidence="5 6" key="1">
    <citation type="submission" date="2018-08" db="EMBL/GenBank/DDBJ databases">
        <title>A genome reference for cultivated species of the human gut microbiota.</title>
        <authorList>
            <person name="Zou Y."/>
            <person name="Xue W."/>
            <person name="Luo G."/>
        </authorList>
    </citation>
    <scope>NUCLEOTIDE SEQUENCE [LARGE SCALE GENOMIC DNA]</scope>
    <source>
        <strain evidence="5 6">TF08-11</strain>
    </source>
</reference>
<dbReference type="InterPro" id="IPR036165">
    <property type="entry name" value="YefM-like_sf"/>
</dbReference>
<evidence type="ECO:0000313" key="5">
    <source>
        <dbReference type="EMBL" id="RGD77658.1"/>
    </source>
</evidence>
<reference evidence="4 7" key="2">
    <citation type="submission" date="2020-04" db="EMBL/GenBank/DDBJ databases">
        <authorList>
            <person name="Hitch T.C.A."/>
            <person name="Wylensek D."/>
            <person name="Clavel T."/>
        </authorList>
    </citation>
    <scope>NUCLEOTIDE SEQUENCE [LARGE SCALE GENOMIC DNA]</scope>
    <source>
        <strain evidence="4 7">BSM-383-APC-22F</strain>
    </source>
</reference>